<sequence>MNARGDIRQDLIDQLEANGIYGHHYVDMIEKYMQFWDLDTKLVLVIEEEGTMLPARDGFKMNPAIKSRNENNTQMLKILTTLGLKAPATQSQGDVDGEDM</sequence>
<keyword evidence="2" id="KW-1185">Reference proteome</keyword>
<dbReference type="RefSeq" id="WP_377732436.1">
    <property type="nucleotide sequence ID" value="NZ_JBHSRI010000002.1"/>
</dbReference>
<accession>A0ABW1L5M7</accession>
<gene>
    <name evidence="1" type="ORF">ACFPYN_03015</name>
</gene>
<protein>
    <submittedName>
        <fullName evidence="1">P27 family phage terminase small subunit</fullName>
    </submittedName>
</protein>
<organism evidence="1 2">
    <name type="scientific">Paenisporosarcina macmurdoensis</name>
    <dbReference type="NCBI Taxonomy" id="212659"/>
    <lineage>
        <taxon>Bacteria</taxon>
        <taxon>Bacillati</taxon>
        <taxon>Bacillota</taxon>
        <taxon>Bacilli</taxon>
        <taxon>Bacillales</taxon>
        <taxon>Caryophanaceae</taxon>
        <taxon>Paenisporosarcina</taxon>
    </lineage>
</organism>
<dbReference type="Pfam" id="PF05119">
    <property type="entry name" value="Terminase_4"/>
    <property type="match status" value="1"/>
</dbReference>
<dbReference type="Proteomes" id="UP001596170">
    <property type="component" value="Unassembled WGS sequence"/>
</dbReference>
<proteinExistence type="predicted"/>
<dbReference type="InterPro" id="IPR006448">
    <property type="entry name" value="Phage_term_ssu_P27"/>
</dbReference>
<name>A0ABW1L5M7_9BACL</name>
<evidence type="ECO:0000313" key="1">
    <source>
        <dbReference type="EMBL" id="MFC6038418.1"/>
    </source>
</evidence>
<dbReference type="EMBL" id="JBHSRI010000002">
    <property type="protein sequence ID" value="MFC6038418.1"/>
    <property type="molecule type" value="Genomic_DNA"/>
</dbReference>
<comment type="caution">
    <text evidence="1">The sequence shown here is derived from an EMBL/GenBank/DDBJ whole genome shotgun (WGS) entry which is preliminary data.</text>
</comment>
<reference evidence="2" key="1">
    <citation type="journal article" date="2019" name="Int. J. Syst. Evol. Microbiol.">
        <title>The Global Catalogue of Microorganisms (GCM) 10K type strain sequencing project: providing services to taxonomists for standard genome sequencing and annotation.</title>
        <authorList>
            <consortium name="The Broad Institute Genomics Platform"/>
            <consortium name="The Broad Institute Genome Sequencing Center for Infectious Disease"/>
            <person name="Wu L."/>
            <person name="Ma J."/>
        </authorList>
    </citation>
    <scope>NUCLEOTIDE SEQUENCE [LARGE SCALE GENOMIC DNA]</scope>
    <source>
        <strain evidence="2">CCUG 54527</strain>
    </source>
</reference>
<evidence type="ECO:0000313" key="2">
    <source>
        <dbReference type="Proteomes" id="UP001596170"/>
    </source>
</evidence>